<gene>
    <name evidence="1" type="ORF">PXX05_10675</name>
</gene>
<evidence type="ECO:0008006" key="3">
    <source>
        <dbReference type="Google" id="ProtNLM"/>
    </source>
</evidence>
<evidence type="ECO:0000313" key="1">
    <source>
        <dbReference type="EMBL" id="WED42381.1"/>
    </source>
</evidence>
<accession>A0ABY8ASV1</accession>
<proteinExistence type="predicted"/>
<evidence type="ECO:0000313" key="2">
    <source>
        <dbReference type="Proteomes" id="UP001222087"/>
    </source>
</evidence>
<keyword evidence="2" id="KW-1185">Reference proteome</keyword>
<organism evidence="1 2">
    <name type="scientific">Legionella cardiaca</name>
    <dbReference type="NCBI Taxonomy" id="1071983"/>
    <lineage>
        <taxon>Bacteria</taxon>
        <taxon>Pseudomonadati</taxon>
        <taxon>Pseudomonadota</taxon>
        <taxon>Gammaproteobacteria</taxon>
        <taxon>Legionellales</taxon>
        <taxon>Legionellaceae</taxon>
        <taxon>Legionella</taxon>
    </lineage>
</organism>
<protein>
    <recommendedName>
        <fullName evidence="3">Dot/Icm T4SS effector</fullName>
    </recommendedName>
</protein>
<sequence length="399" mass="46778">MQEKQESEKVAKKKLATSIRPSVFSSRNTIDETTVFKEFLEKNAEKSINAKFLLGTTEFHNFEKFQKTFEKEIPLLKEIIAREASRPEGTFVFYNGSSNVVKFLRMIMSSLYKEEAFKTKTESVKSNLVFGTPKPQSLSPQCFFEKHLDKRAFLYPFNTAFDRKIRPLFDHESKISRALLSASMLLHDGCYGETSWLLFHRNRSISIKHNHEVKFLRDVLQEFCHKKKLDNFPIDTLVDYYVQYQQTLEAQLLQIFVNEKSFNSLGYYSYAGGIPLVKDSASFLHTLYEELNNQSCSNWGSFIAEKFLQAFREDKLYHLVDAQYTPDNLLSNSMEVEWNDFLQVRFLTANPDFYNPEEVRINEFYKTDEAYNIARELKAKLRTTIHFYFTDEPAKLELA</sequence>
<dbReference type="Proteomes" id="UP001222087">
    <property type="component" value="Chromosome"/>
</dbReference>
<name>A0ABY8ASV1_9GAMM</name>
<dbReference type="EMBL" id="CP119078">
    <property type="protein sequence ID" value="WED42381.1"/>
    <property type="molecule type" value="Genomic_DNA"/>
</dbReference>
<dbReference type="RefSeq" id="WP_275088204.1">
    <property type="nucleotide sequence ID" value="NZ_CP119078.1"/>
</dbReference>
<reference evidence="1 2" key="1">
    <citation type="submission" date="2023-02" db="EMBL/GenBank/DDBJ databases">
        <title>Genome Sequence of L. cardiaca H63T.</title>
        <authorList>
            <person name="Lopez A.E."/>
            <person name="Cianciotto N.P."/>
        </authorList>
    </citation>
    <scope>NUCLEOTIDE SEQUENCE [LARGE SCALE GENOMIC DNA]</scope>
    <source>
        <strain evidence="1 2">H63</strain>
    </source>
</reference>